<proteinExistence type="predicted"/>
<dbReference type="Pfam" id="PF14223">
    <property type="entry name" value="Retrotran_gag_2"/>
    <property type="match status" value="1"/>
</dbReference>
<organism evidence="1 2">
    <name type="scientific">Cucumis melo var. makuwa</name>
    <name type="common">Oriental melon</name>
    <dbReference type="NCBI Taxonomy" id="1194695"/>
    <lineage>
        <taxon>Eukaryota</taxon>
        <taxon>Viridiplantae</taxon>
        <taxon>Streptophyta</taxon>
        <taxon>Embryophyta</taxon>
        <taxon>Tracheophyta</taxon>
        <taxon>Spermatophyta</taxon>
        <taxon>Magnoliopsida</taxon>
        <taxon>eudicotyledons</taxon>
        <taxon>Gunneridae</taxon>
        <taxon>Pentapetalae</taxon>
        <taxon>rosids</taxon>
        <taxon>fabids</taxon>
        <taxon>Cucurbitales</taxon>
        <taxon>Cucurbitaceae</taxon>
        <taxon>Benincaseae</taxon>
        <taxon>Cucumis</taxon>
    </lineage>
</organism>
<evidence type="ECO:0000313" key="2">
    <source>
        <dbReference type="Proteomes" id="UP000321947"/>
    </source>
</evidence>
<dbReference type="EMBL" id="SSTD01015012">
    <property type="protein sequence ID" value="TYK03386.1"/>
    <property type="molecule type" value="Genomic_DNA"/>
</dbReference>
<name>A0A5D3BYX6_CUCMM</name>
<dbReference type="AlphaFoldDB" id="A0A5D3BYX6"/>
<evidence type="ECO:0000313" key="1">
    <source>
        <dbReference type="EMBL" id="TYK03386.1"/>
    </source>
</evidence>
<sequence length="94" mass="10424">MVGWQQPTETSEDRVVTQKTELKWSKVVDEAAVRNCPALNALFNVVDPHVFKLINTCTSAKEAWDILKVAYEGTSKVNVTPPPELPASLDRKTA</sequence>
<dbReference type="Proteomes" id="UP000321947">
    <property type="component" value="Unassembled WGS sequence"/>
</dbReference>
<reference evidence="1 2" key="1">
    <citation type="submission" date="2019-08" db="EMBL/GenBank/DDBJ databases">
        <title>Draft genome sequences of two oriental melons (Cucumis melo L. var makuwa).</title>
        <authorList>
            <person name="Kwon S.-Y."/>
        </authorList>
    </citation>
    <scope>NUCLEOTIDE SEQUENCE [LARGE SCALE GENOMIC DNA]</scope>
    <source>
        <strain evidence="2">cv. Chang Bougi</strain>
        <tissue evidence="1">Leaf</tissue>
    </source>
</reference>
<comment type="caution">
    <text evidence="1">The sequence shown here is derived from an EMBL/GenBank/DDBJ whole genome shotgun (WGS) entry which is preliminary data.</text>
</comment>
<protein>
    <submittedName>
        <fullName evidence="1">Gag-pol polyprotein</fullName>
    </submittedName>
</protein>
<accession>A0A5D3BYX6</accession>
<gene>
    <name evidence="1" type="ORF">E5676_scaffold84663G00240</name>
</gene>